<dbReference type="Gene3D" id="3.90.1200.10">
    <property type="match status" value="1"/>
</dbReference>
<name>A0A2D3UXT4_9PEZI</name>
<dbReference type="RefSeq" id="XP_023629581.1">
    <property type="nucleotide sequence ID" value="XM_023773813.1"/>
</dbReference>
<protein>
    <recommendedName>
        <fullName evidence="3">Aminoglycoside phosphotransferase domain-containing protein</fullName>
    </recommendedName>
</protein>
<evidence type="ECO:0008006" key="3">
    <source>
        <dbReference type="Google" id="ProtNLM"/>
    </source>
</evidence>
<evidence type="ECO:0000313" key="1">
    <source>
        <dbReference type="EMBL" id="CZT22857.1"/>
    </source>
</evidence>
<sequence length="193" mass="21573">MSSAVHMKAAACSLTASGLDFKDLYKLAHTELARSKVISRCRSGDGTWIHRNQYGPQVIRFSGIAVKFGFGVDMQQAETQAYHYRHADNSCLVIPQVLDYFMVPGTEGIFETGFLVMEYVCGRTVQDLPKDDKQRIAPRVANAMKYLETIKPPDLSRPGPPIKDGVPCGYLWSDTGPGRSFNTFNEMNTWLDQ</sequence>
<dbReference type="Gene3D" id="3.30.200.150">
    <property type="match status" value="1"/>
</dbReference>
<dbReference type="EMBL" id="FJUY01000014">
    <property type="protein sequence ID" value="CZT22857.1"/>
    <property type="molecule type" value="Genomic_DNA"/>
</dbReference>
<evidence type="ECO:0000313" key="2">
    <source>
        <dbReference type="Proteomes" id="UP000225277"/>
    </source>
</evidence>
<accession>A0A2D3UXT4</accession>
<dbReference type="InterPro" id="IPR011009">
    <property type="entry name" value="Kinase-like_dom_sf"/>
</dbReference>
<proteinExistence type="predicted"/>
<reference evidence="1 2" key="1">
    <citation type="submission" date="2016-03" db="EMBL/GenBank/DDBJ databases">
        <authorList>
            <person name="Ploux O."/>
        </authorList>
    </citation>
    <scope>NUCLEOTIDE SEQUENCE [LARGE SCALE GENOMIC DNA]</scope>
    <source>
        <strain evidence="1 2">URUG2</strain>
    </source>
</reference>
<organism evidence="1 2">
    <name type="scientific">Ramularia collo-cygni</name>
    <dbReference type="NCBI Taxonomy" id="112498"/>
    <lineage>
        <taxon>Eukaryota</taxon>
        <taxon>Fungi</taxon>
        <taxon>Dikarya</taxon>
        <taxon>Ascomycota</taxon>
        <taxon>Pezizomycotina</taxon>
        <taxon>Dothideomycetes</taxon>
        <taxon>Dothideomycetidae</taxon>
        <taxon>Mycosphaerellales</taxon>
        <taxon>Mycosphaerellaceae</taxon>
        <taxon>Ramularia</taxon>
    </lineage>
</organism>
<dbReference type="OrthoDB" id="3648491at2759"/>
<dbReference type="Proteomes" id="UP000225277">
    <property type="component" value="Unassembled WGS sequence"/>
</dbReference>
<keyword evidence="2" id="KW-1185">Reference proteome</keyword>
<dbReference type="SUPFAM" id="SSF56112">
    <property type="entry name" value="Protein kinase-like (PK-like)"/>
    <property type="match status" value="1"/>
</dbReference>
<dbReference type="AlphaFoldDB" id="A0A2D3UXT4"/>
<dbReference type="GeneID" id="35603652"/>
<gene>
    <name evidence="1" type="ORF">RCC_08563</name>
</gene>